<dbReference type="PROSITE" id="PS50887">
    <property type="entry name" value="GGDEF"/>
    <property type="match status" value="1"/>
</dbReference>
<sequence length="381" mass="41543">MIELIAKVIFGVNATMLLVLAAVYFVAGFRQQERYWTSWWLSSLILGVGLASFIVQDLLPRSIGVLLPNLMLILGFGLRWRAAREFSGRAVSNLVVIGPAAGFLLLCLLPPFVNAYGIVYTLVNIALTTLAVLTAWEFFRDHQDRLWSRYGLAFAYCLISLSFGLRVVQGLVEGSSMLNTVPRDLALLAHLIVSTVYITASGTFALSLAYERNAAELKKAASHDFLTGLLNRGAFEQKLRARCAAGVAKPFALALLDIDHFKAINDQHGHAAGDAVLRTCARIFRDHAREGDLVARVGGEEFALFFEGANTSDAERRLSRLIEAIAQCTMGYGGRAIRVTVSAGMLHCDGAADFDTVVAQADRLLYKAKSNGRNRAETLAA</sequence>
<feature type="transmembrane region" description="Helical" evidence="3">
    <location>
        <begin position="39"/>
        <end position="56"/>
    </location>
</feature>
<dbReference type="OrthoDB" id="9812260at2"/>
<evidence type="ECO:0000259" key="4">
    <source>
        <dbReference type="PROSITE" id="PS50887"/>
    </source>
</evidence>
<feature type="transmembrane region" description="Helical" evidence="3">
    <location>
        <begin position="62"/>
        <end position="78"/>
    </location>
</feature>
<feature type="transmembrane region" description="Helical" evidence="3">
    <location>
        <begin position="118"/>
        <end position="138"/>
    </location>
</feature>
<keyword evidence="3" id="KW-1133">Transmembrane helix</keyword>
<keyword evidence="3" id="KW-0472">Membrane</keyword>
<dbReference type="KEGG" id="abaw:D5400_18990"/>
<dbReference type="GO" id="GO:0043709">
    <property type="term" value="P:cell adhesion involved in single-species biofilm formation"/>
    <property type="evidence" value="ECO:0007669"/>
    <property type="project" value="TreeGrafter"/>
</dbReference>
<evidence type="ECO:0000256" key="1">
    <source>
        <dbReference type="ARBA" id="ARBA00012528"/>
    </source>
</evidence>
<feature type="transmembrane region" description="Helical" evidence="3">
    <location>
        <begin position="150"/>
        <end position="168"/>
    </location>
</feature>
<comment type="catalytic activity">
    <reaction evidence="2">
        <text>2 GTP = 3',3'-c-di-GMP + 2 diphosphate</text>
        <dbReference type="Rhea" id="RHEA:24898"/>
        <dbReference type="ChEBI" id="CHEBI:33019"/>
        <dbReference type="ChEBI" id="CHEBI:37565"/>
        <dbReference type="ChEBI" id="CHEBI:58805"/>
        <dbReference type="EC" id="2.7.7.65"/>
    </reaction>
</comment>
<dbReference type="EMBL" id="CP032509">
    <property type="protein sequence ID" value="AZN73096.1"/>
    <property type="molecule type" value="Genomic_DNA"/>
</dbReference>
<dbReference type="GO" id="GO:1902201">
    <property type="term" value="P:negative regulation of bacterial-type flagellum-dependent cell motility"/>
    <property type="evidence" value="ECO:0007669"/>
    <property type="project" value="TreeGrafter"/>
</dbReference>
<dbReference type="FunFam" id="3.30.70.270:FF:000001">
    <property type="entry name" value="Diguanylate cyclase domain protein"/>
    <property type="match status" value="1"/>
</dbReference>
<feature type="transmembrane region" description="Helical" evidence="3">
    <location>
        <begin position="6"/>
        <end position="27"/>
    </location>
</feature>
<dbReference type="SMART" id="SM00267">
    <property type="entry name" value="GGDEF"/>
    <property type="match status" value="1"/>
</dbReference>
<dbReference type="GO" id="GO:0005886">
    <property type="term" value="C:plasma membrane"/>
    <property type="evidence" value="ECO:0007669"/>
    <property type="project" value="TreeGrafter"/>
</dbReference>
<evidence type="ECO:0000313" key="6">
    <source>
        <dbReference type="Proteomes" id="UP000268192"/>
    </source>
</evidence>
<dbReference type="PANTHER" id="PTHR45138:SF9">
    <property type="entry name" value="DIGUANYLATE CYCLASE DGCM-RELATED"/>
    <property type="match status" value="1"/>
</dbReference>
<evidence type="ECO:0000256" key="2">
    <source>
        <dbReference type="ARBA" id="ARBA00034247"/>
    </source>
</evidence>
<dbReference type="InterPro" id="IPR000160">
    <property type="entry name" value="GGDEF_dom"/>
</dbReference>
<feature type="transmembrane region" description="Helical" evidence="3">
    <location>
        <begin position="90"/>
        <end position="112"/>
    </location>
</feature>
<keyword evidence="6" id="KW-1185">Reference proteome</keyword>
<dbReference type="GO" id="GO:0052621">
    <property type="term" value="F:diguanylate cyclase activity"/>
    <property type="evidence" value="ECO:0007669"/>
    <property type="project" value="UniProtKB-EC"/>
</dbReference>
<name>A0A3Q8XR56_9HYPH</name>
<protein>
    <recommendedName>
        <fullName evidence="1">diguanylate cyclase</fullName>
        <ecNumber evidence="1">2.7.7.65</ecNumber>
    </recommendedName>
</protein>
<dbReference type="CDD" id="cd01949">
    <property type="entry name" value="GGDEF"/>
    <property type="match status" value="1"/>
</dbReference>
<evidence type="ECO:0000256" key="3">
    <source>
        <dbReference type="SAM" id="Phobius"/>
    </source>
</evidence>
<proteinExistence type="predicted"/>
<evidence type="ECO:0000313" key="5">
    <source>
        <dbReference type="EMBL" id="AZN73096.1"/>
    </source>
</evidence>
<dbReference type="RefSeq" id="WP_126011661.1">
    <property type="nucleotide sequence ID" value="NZ_CP032509.1"/>
</dbReference>
<feature type="transmembrane region" description="Helical" evidence="3">
    <location>
        <begin position="188"/>
        <end position="210"/>
    </location>
</feature>
<dbReference type="NCBIfam" id="TIGR00254">
    <property type="entry name" value="GGDEF"/>
    <property type="match status" value="1"/>
</dbReference>
<keyword evidence="3" id="KW-0812">Transmembrane</keyword>
<dbReference type="InterPro" id="IPR029787">
    <property type="entry name" value="Nucleotide_cyclase"/>
</dbReference>
<dbReference type="SUPFAM" id="SSF55073">
    <property type="entry name" value="Nucleotide cyclase"/>
    <property type="match status" value="1"/>
</dbReference>
<feature type="domain" description="GGDEF" evidence="4">
    <location>
        <begin position="249"/>
        <end position="381"/>
    </location>
</feature>
<dbReference type="InterPro" id="IPR043128">
    <property type="entry name" value="Rev_trsase/Diguanyl_cyclase"/>
</dbReference>
<dbReference type="Gene3D" id="3.30.70.270">
    <property type="match status" value="1"/>
</dbReference>
<dbReference type="Pfam" id="PF00990">
    <property type="entry name" value="GGDEF"/>
    <property type="match status" value="1"/>
</dbReference>
<organism evidence="5 6">
    <name type="scientific">Georhizobium profundi</name>
    <dbReference type="NCBI Taxonomy" id="2341112"/>
    <lineage>
        <taxon>Bacteria</taxon>
        <taxon>Pseudomonadati</taxon>
        <taxon>Pseudomonadota</taxon>
        <taxon>Alphaproteobacteria</taxon>
        <taxon>Hyphomicrobiales</taxon>
        <taxon>Rhizobiaceae</taxon>
        <taxon>Georhizobium</taxon>
    </lineage>
</organism>
<dbReference type="EC" id="2.7.7.65" evidence="1"/>
<dbReference type="InterPro" id="IPR050469">
    <property type="entry name" value="Diguanylate_Cyclase"/>
</dbReference>
<accession>A0A3Q8XR56</accession>
<dbReference type="AlphaFoldDB" id="A0A3Q8XR56"/>
<dbReference type="PANTHER" id="PTHR45138">
    <property type="entry name" value="REGULATORY COMPONENTS OF SENSORY TRANSDUCTION SYSTEM"/>
    <property type="match status" value="1"/>
</dbReference>
<reference evidence="5 6" key="1">
    <citation type="submission" date="2018-09" db="EMBL/GenBank/DDBJ databases">
        <title>Marinorhizobium profundi gen. nov., sp. nov., isolated from a deep-sea sediment sample from the New Britain Trench and proposal of Marinorhizobiaceae fam. nov. in the order Rhizobiales of the class Alphaproteobacteria.</title>
        <authorList>
            <person name="Cao J."/>
        </authorList>
    </citation>
    <scope>NUCLEOTIDE SEQUENCE [LARGE SCALE GENOMIC DNA]</scope>
    <source>
        <strain evidence="5 6">WS11</strain>
    </source>
</reference>
<dbReference type="Proteomes" id="UP000268192">
    <property type="component" value="Chromosome"/>
</dbReference>
<gene>
    <name evidence="5" type="ORF">D5400_18990</name>
</gene>